<dbReference type="Proteomes" id="UP000051739">
    <property type="component" value="Unassembled WGS sequence"/>
</dbReference>
<feature type="domain" description="Response regulatory" evidence="1">
    <location>
        <begin position="16"/>
        <end position="115"/>
    </location>
</feature>
<dbReference type="EMBL" id="AZFN01000016">
    <property type="protein sequence ID" value="KRM01626.1"/>
    <property type="molecule type" value="Genomic_DNA"/>
</dbReference>
<keyword evidence="3" id="KW-1185">Reference proteome</keyword>
<dbReference type="InterPro" id="IPR011006">
    <property type="entry name" value="CheY-like_superfamily"/>
</dbReference>
<dbReference type="GO" id="GO:0000160">
    <property type="term" value="P:phosphorelay signal transduction system"/>
    <property type="evidence" value="ECO:0007669"/>
    <property type="project" value="InterPro"/>
</dbReference>
<organism evidence="2 3">
    <name type="scientific">Limosilactobacillus gastricus DSM 16045</name>
    <dbReference type="NCBI Taxonomy" id="1423749"/>
    <lineage>
        <taxon>Bacteria</taxon>
        <taxon>Bacillati</taxon>
        <taxon>Bacillota</taxon>
        <taxon>Bacilli</taxon>
        <taxon>Lactobacillales</taxon>
        <taxon>Lactobacillaceae</taxon>
        <taxon>Limosilactobacillus</taxon>
    </lineage>
</organism>
<dbReference type="Gene3D" id="3.40.50.2300">
    <property type="match status" value="1"/>
</dbReference>
<accession>A0A0R1V7Y6</accession>
<gene>
    <name evidence="2" type="ORF">FC60_GL000559</name>
</gene>
<name>A0A0R1V7Y6_9LACO</name>
<evidence type="ECO:0000259" key="1">
    <source>
        <dbReference type="Pfam" id="PF00072"/>
    </source>
</evidence>
<proteinExistence type="predicted"/>
<evidence type="ECO:0000313" key="2">
    <source>
        <dbReference type="EMBL" id="KRM01626.1"/>
    </source>
</evidence>
<evidence type="ECO:0000313" key="3">
    <source>
        <dbReference type="Proteomes" id="UP000051739"/>
    </source>
</evidence>
<sequence>MLSTIILEDDLHQLHVIEEIVKNRIVINPTPHEYDMRVDLVTANPDEVVQFIQAHQAYCLITDIDLKHKLSGIDVAEIVRNNSRFSEIIFVTAFGQYLPLTITRHVEPLDFIFKSDAEGPMPQRLRETIDEAYGRYLKFIATPEREVERIAYHPTKGLVKTVAVDQLFYIQAVKGKSRLI</sequence>
<comment type="caution">
    <text evidence="2">The sequence shown here is derived from an EMBL/GenBank/DDBJ whole genome shotgun (WGS) entry which is preliminary data.</text>
</comment>
<dbReference type="PATRIC" id="fig|1423749.3.peg.563"/>
<dbReference type="SUPFAM" id="SSF52172">
    <property type="entry name" value="CheY-like"/>
    <property type="match status" value="1"/>
</dbReference>
<dbReference type="InterPro" id="IPR001789">
    <property type="entry name" value="Sig_transdc_resp-reg_receiver"/>
</dbReference>
<dbReference type="AlphaFoldDB" id="A0A0R1V7Y6"/>
<dbReference type="RefSeq" id="WP_056937597.1">
    <property type="nucleotide sequence ID" value="NZ_AZFN01000016.1"/>
</dbReference>
<dbReference type="Pfam" id="PF00072">
    <property type="entry name" value="Response_reg"/>
    <property type="match status" value="1"/>
</dbReference>
<reference evidence="2 3" key="1">
    <citation type="journal article" date="2015" name="Genome Announc.">
        <title>Expanding the biotechnology potential of lactobacilli through comparative genomics of 213 strains and associated genera.</title>
        <authorList>
            <person name="Sun Z."/>
            <person name="Harris H.M."/>
            <person name="McCann A."/>
            <person name="Guo C."/>
            <person name="Argimon S."/>
            <person name="Zhang W."/>
            <person name="Yang X."/>
            <person name="Jeffery I.B."/>
            <person name="Cooney J.C."/>
            <person name="Kagawa T.F."/>
            <person name="Liu W."/>
            <person name="Song Y."/>
            <person name="Salvetti E."/>
            <person name="Wrobel A."/>
            <person name="Rasinkangas P."/>
            <person name="Parkhill J."/>
            <person name="Rea M.C."/>
            <person name="O'Sullivan O."/>
            <person name="Ritari J."/>
            <person name="Douillard F.P."/>
            <person name="Paul Ross R."/>
            <person name="Yang R."/>
            <person name="Briner A.E."/>
            <person name="Felis G.E."/>
            <person name="de Vos W.M."/>
            <person name="Barrangou R."/>
            <person name="Klaenhammer T.R."/>
            <person name="Caufield P.W."/>
            <person name="Cui Y."/>
            <person name="Zhang H."/>
            <person name="O'Toole P.W."/>
        </authorList>
    </citation>
    <scope>NUCLEOTIDE SEQUENCE [LARGE SCALE GENOMIC DNA]</scope>
    <source>
        <strain evidence="2 3">DSM 16045</strain>
    </source>
</reference>
<protein>
    <submittedName>
        <fullName evidence="2">Two component transcriptional regulator, LytTR family</fullName>
    </submittedName>
</protein>